<evidence type="ECO:0000313" key="6">
    <source>
        <dbReference type="Proteomes" id="UP000243374"/>
    </source>
</evidence>
<protein>
    <submittedName>
        <fullName evidence="5">Transferase hexapeptide (Six repeat-containing protein)</fullName>
    </submittedName>
</protein>
<dbReference type="InterPro" id="IPR011004">
    <property type="entry name" value="Trimer_LpxA-like_sf"/>
</dbReference>
<evidence type="ECO:0000256" key="3">
    <source>
        <dbReference type="ARBA" id="ARBA00022737"/>
    </source>
</evidence>
<keyword evidence="4" id="KW-0012">Acyltransferase</keyword>
<comment type="similarity">
    <text evidence="1">Belongs to the transferase hexapeptide repeat family.</text>
</comment>
<dbReference type="PANTHER" id="PTHR23416">
    <property type="entry name" value="SIALIC ACID SYNTHASE-RELATED"/>
    <property type="match status" value="1"/>
</dbReference>
<dbReference type="PANTHER" id="PTHR23416:SF23">
    <property type="entry name" value="ACETYLTRANSFERASE C18B11.09C-RELATED"/>
    <property type="match status" value="1"/>
</dbReference>
<dbReference type="RefSeq" id="WP_206735595.1">
    <property type="nucleotide sequence ID" value="NZ_CP047056.1"/>
</dbReference>
<organism evidence="5 6">
    <name type="scientific">Succinivibrio dextrinosolvens</name>
    <dbReference type="NCBI Taxonomy" id="83771"/>
    <lineage>
        <taxon>Bacteria</taxon>
        <taxon>Pseudomonadati</taxon>
        <taxon>Pseudomonadota</taxon>
        <taxon>Gammaproteobacteria</taxon>
        <taxon>Aeromonadales</taxon>
        <taxon>Succinivibrionaceae</taxon>
        <taxon>Succinivibrio</taxon>
    </lineage>
</organism>
<evidence type="ECO:0000313" key="5">
    <source>
        <dbReference type="EMBL" id="SFK16856.1"/>
    </source>
</evidence>
<dbReference type="GO" id="GO:0008374">
    <property type="term" value="F:O-acyltransferase activity"/>
    <property type="evidence" value="ECO:0007669"/>
    <property type="project" value="TreeGrafter"/>
</dbReference>
<dbReference type="EMBL" id="FOSF01000032">
    <property type="protein sequence ID" value="SFK16856.1"/>
    <property type="molecule type" value="Genomic_DNA"/>
</dbReference>
<dbReference type="PROSITE" id="PS00101">
    <property type="entry name" value="HEXAPEP_TRANSFERASES"/>
    <property type="match status" value="1"/>
</dbReference>
<keyword evidence="3" id="KW-0677">Repeat</keyword>
<reference evidence="5 6" key="1">
    <citation type="submission" date="2016-10" db="EMBL/GenBank/DDBJ databases">
        <authorList>
            <person name="Varghese N."/>
            <person name="Submissions S."/>
        </authorList>
    </citation>
    <scope>NUCLEOTIDE SEQUENCE [LARGE SCALE GENOMIC DNA]</scope>
    <source>
        <strain evidence="5 6">22B</strain>
    </source>
</reference>
<dbReference type="SUPFAM" id="SSF51161">
    <property type="entry name" value="Trimeric LpxA-like enzymes"/>
    <property type="match status" value="1"/>
</dbReference>
<evidence type="ECO:0000256" key="1">
    <source>
        <dbReference type="ARBA" id="ARBA00007274"/>
    </source>
</evidence>
<dbReference type="AlphaFoldDB" id="A0A662Z9X1"/>
<sequence length="91" mass="9552">MSAGSIYIDDGVMLGPQVGIFTVNHEPKNIRVIKTASVHIKKNAWIGARVNLLPGVTIGENAIVGTGSVVTHDIPDNTVAVGVPAKKIKKI</sequence>
<gene>
    <name evidence="5" type="ORF">SAMN04487865_103213</name>
</gene>
<dbReference type="Pfam" id="PF00132">
    <property type="entry name" value="Hexapep"/>
    <property type="match status" value="1"/>
</dbReference>
<dbReference type="InterPro" id="IPR051159">
    <property type="entry name" value="Hexapeptide_acetyltransf"/>
</dbReference>
<keyword evidence="2 5" id="KW-0808">Transferase</keyword>
<evidence type="ECO:0000256" key="2">
    <source>
        <dbReference type="ARBA" id="ARBA00022679"/>
    </source>
</evidence>
<dbReference type="InterPro" id="IPR018357">
    <property type="entry name" value="Hexapep_transf_CS"/>
</dbReference>
<proteinExistence type="inferred from homology"/>
<dbReference type="Proteomes" id="UP000243374">
    <property type="component" value="Unassembled WGS sequence"/>
</dbReference>
<accession>A0A662Z9X1</accession>
<keyword evidence="6" id="KW-1185">Reference proteome</keyword>
<dbReference type="Gene3D" id="2.160.10.10">
    <property type="entry name" value="Hexapeptide repeat proteins"/>
    <property type="match status" value="1"/>
</dbReference>
<dbReference type="InterPro" id="IPR001451">
    <property type="entry name" value="Hexapep"/>
</dbReference>
<name>A0A662Z9X1_9GAMM</name>
<evidence type="ECO:0000256" key="4">
    <source>
        <dbReference type="ARBA" id="ARBA00023315"/>
    </source>
</evidence>